<dbReference type="EMBL" id="WWCP01000006">
    <property type="protein sequence ID" value="MYM81873.1"/>
    <property type="molecule type" value="Genomic_DNA"/>
</dbReference>
<reference evidence="11 12" key="1">
    <citation type="submission" date="2019-12" db="EMBL/GenBank/DDBJ databases">
        <title>Novel species isolated from a subtropical stream in China.</title>
        <authorList>
            <person name="Lu H."/>
        </authorList>
    </citation>
    <scope>NUCLEOTIDE SEQUENCE [LARGE SCALE GENOMIC DNA]</scope>
    <source>
        <strain evidence="11 12">FT50W</strain>
    </source>
</reference>
<evidence type="ECO:0000259" key="9">
    <source>
        <dbReference type="Pfam" id="PF00135"/>
    </source>
</evidence>
<dbReference type="InterPro" id="IPR019826">
    <property type="entry name" value="Carboxylesterase_B_AS"/>
</dbReference>
<feature type="domain" description="Carboxylesterase type B" evidence="9">
    <location>
        <begin position="807"/>
        <end position="1161"/>
    </location>
</feature>
<feature type="transmembrane region" description="Helical" evidence="8">
    <location>
        <begin position="32"/>
        <end position="51"/>
    </location>
</feature>
<dbReference type="Gene3D" id="1.20.1640.10">
    <property type="entry name" value="Multidrug efflux transporter AcrB transmembrane domain"/>
    <property type="match status" value="2"/>
</dbReference>
<dbReference type="GO" id="GO:0016787">
    <property type="term" value="F:hydrolase activity"/>
    <property type="evidence" value="ECO:0007669"/>
    <property type="project" value="UniProtKB-KW"/>
</dbReference>
<evidence type="ECO:0000256" key="4">
    <source>
        <dbReference type="ARBA" id="ARBA00022801"/>
    </source>
</evidence>
<feature type="transmembrane region" description="Helical" evidence="8">
    <location>
        <begin position="246"/>
        <end position="264"/>
    </location>
</feature>
<feature type="transmembrane region" description="Helical" evidence="8">
    <location>
        <begin position="476"/>
        <end position="493"/>
    </location>
</feature>
<comment type="subcellular location">
    <subcellularLocation>
        <location evidence="1">Membrane</location>
        <topology evidence="1">Multi-pass membrane protein</topology>
    </subcellularLocation>
</comment>
<feature type="transmembrane region" description="Helical" evidence="8">
    <location>
        <begin position="656"/>
        <end position="677"/>
    </location>
</feature>
<dbReference type="PANTHER" id="PTHR11559">
    <property type="entry name" value="CARBOXYLESTERASE"/>
    <property type="match status" value="1"/>
</dbReference>
<feature type="domain" description="Membrane transport protein MMPL" evidence="10">
    <location>
        <begin position="590"/>
        <end position="786"/>
    </location>
</feature>
<evidence type="ECO:0000256" key="6">
    <source>
        <dbReference type="ARBA" id="ARBA00023136"/>
    </source>
</evidence>
<feature type="transmembrane region" description="Helical" evidence="8">
    <location>
        <begin position="298"/>
        <end position="316"/>
    </location>
</feature>
<evidence type="ECO:0000256" key="8">
    <source>
        <dbReference type="SAM" id="Phobius"/>
    </source>
</evidence>
<proteinExistence type="inferred from homology"/>
<comment type="similarity">
    <text evidence="2">Belongs to the type-B carboxylesterase/lipase family.</text>
</comment>
<feature type="transmembrane region" description="Helical" evidence="8">
    <location>
        <begin position="684"/>
        <end position="707"/>
    </location>
</feature>
<evidence type="ECO:0000256" key="7">
    <source>
        <dbReference type="SAM" id="MobiDB-lite"/>
    </source>
</evidence>
<dbReference type="InterPro" id="IPR002018">
    <property type="entry name" value="CarbesteraseB"/>
</dbReference>
<feature type="transmembrane region" description="Helical" evidence="8">
    <location>
        <begin position="343"/>
        <end position="366"/>
    </location>
</feature>
<feature type="transmembrane region" description="Helical" evidence="8">
    <location>
        <begin position="372"/>
        <end position="397"/>
    </location>
</feature>
<dbReference type="Proteomes" id="UP000474565">
    <property type="component" value="Unassembled WGS sequence"/>
</dbReference>
<feature type="domain" description="Membrane transport protein MMPL" evidence="10">
    <location>
        <begin position="217"/>
        <end position="429"/>
    </location>
</feature>
<feature type="transmembrane region" description="Helical" evidence="8">
    <location>
        <begin position="760"/>
        <end position="784"/>
    </location>
</feature>
<evidence type="ECO:0000259" key="10">
    <source>
        <dbReference type="Pfam" id="PF03176"/>
    </source>
</evidence>
<dbReference type="Pfam" id="PF03176">
    <property type="entry name" value="MMPL"/>
    <property type="match status" value="2"/>
</dbReference>
<evidence type="ECO:0000313" key="12">
    <source>
        <dbReference type="Proteomes" id="UP000474565"/>
    </source>
</evidence>
<organism evidence="11 12">
    <name type="scientific">Duganella lactea</name>
    <dbReference type="NCBI Taxonomy" id="2692173"/>
    <lineage>
        <taxon>Bacteria</taxon>
        <taxon>Pseudomonadati</taxon>
        <taxon>Pseudomonadota</taxon>
        <taxon>Betaproteobacteria</taxon>
        <taxon>Burkholderiales</taxon>
        <taxon>Oxalobacteraceae</taxon>
        <taxon>Telluria group</taxon>
        <taxon>Duganella</taxon>
    </lineage>
</organism>
<dbReference type="InterPro" id="IPR019819">
    <property type="entry name" value="Carboxylesterase_B_CS"/>
</dbReference>
<dbReference type="PROSITE" id="PS00941">
    <property type="entry name" value="CARBOXYLESTERASE_B_2"/>
    <property type="match status" value="1"/>
</dbReference>
<evidence type="ECO:0000256" key="2">
    <source>
        <dbReference type="ARBA" id="ARBA00005964"/>
    </source>
</evidence>
<comment type="caution">
    <text evidence="11">The sequence shown here is derived from an EMBL/GenBank/DDBJ whole genome shotgun (WGS) entry which is preliminary data.</text>
</comment>
<feature type="compositionally biased region" description="Low complexity" evidence="7">
    <location>
        <begin position="1335"/>
        <end position="1348"/>
    </location>
</feature>
<evidence type="ECO:0000313" key="11">
    <source>
        <dbReference type="EMBL" id="MYM81873.1"/>
    </source>
</evidence>
<gene>
    <name evidence="11" type="ORF">GTP44_07860</name>
</gene>
<accession>A0A6L8MG48</accession>
<dbReference type="Pfam" id="PF00135">
    <property type="entry name" value="COesterase"/>
    <property type="match status" value="1"/>
</dbReference>
<name>A0A6L8MG48_9BURK</name>
<keyword evidence="5 8" id="KW-1133">Transmembrane helix</keyword>
<evidence type="ECO:0000256" key="5">
    <source>
        <dbReference type="ARBA" id="ARBA00022989"/>
    </source>
</evidence>
<dbReference type="Gene3D" id="3.40.50.1820">
    <property type="entry name" value="alpha/beta hydrolase"/>
    <property type="match status" value="1"/>
</dbReference>
<sequence length="1348" mass="146428">MNTDQDLEQQPVVRRLEDFDTRSGNLGERALFNYRPLVILLCLLATIVLGYQATHIRLNASFEKMIPSAHPYVANYLANKADLNGLGNSVRVAVETGGDSIYEAGYLDTLQRMNDELFLLPGVDRPFMKSLWTPSTRWAAVTEDGLDGGTVIPDGYDGQRASLAQLRANVARSGEIGQLVAANLRSSIIFVPLLDTNPQTGLPLDYRMLSESLERIRAKYEQEGVRIHITGFAKIAGDLIAGLQQVLAFFVLAIAIAAAVLFWYTRCWRSTTLVVVCSLVAVLWQCGLLATLHYELDPYSILVPFLVFAIGMSHGAQKMNGIMQDVGRGTHRVVAARYTFRRLFAAGLTALLCDAVGFAVLATIQIKVIQDLALIASIGVAVLIFTNLVLLPVLLSYTGVSTAAAARSLQTDSGAKNGLWSFLDRFTGRRWAAVTVAASVLLGGLGYLYSLKLQVGDLDPGAPELRADSRYNRDNGFMVANYAASSDILVVMIKTPPDRCTRYDTLAKVDTLAWQLEQLPGVDATNSMAALSKLATTGYNEGNFKWYDLIPNTGALGAVQTRAPRELFNQSCSLLSLYVYLKDHKAATLTRVVDAVEAYAAANNTPEVQFQLAAGSAGIEAATNIVVKQAMHDMLFWVYGAVILLCYATFRNWRAVVVAILPLVLTSILCEVLMVVLGMGVKVATLPVIALGVGIGVDYALYVLSVMLSRMRTGDSLSAAYLHALQFTGRVVILTGVTLAVAVATWVFSPIKFQADMGILLAFMFLWNMVGALVLVPALAHFLMPRQPAPETTPEPEALLPAPDSLRHTALGDVVGREDRHHTHAWLGLPYAAPPVGPLRWRAPRPAPAWPGVWQALTCGAPAMQLGGMTLDLPPVQWGRPVGAEDCLTLNIYAPRMTPEQAPAAGLPVMFWIHGGANTAGSASTYTTLRNLAGQDNVVVVSANYRLGILGWFSLEELARDDDSAADRSGNFGTLDLIAALQWVRQHIGAFGGDADNVTIFGESAGGLNVYTLLASPLAKGLFQRAIAQSPLTTSHTLAQARHYHDDALPGHALSSRELLCAWLQQAGRAANRDAAKALLAAMPASEIAAFARGLPPEALLAPVKPGALSFYDAPCVLEDGHVLPAMPLARVFEDRRRYHAVPIIIGTNRDEYKLFMANDPAHVHRLFGRIPLMRNRRRYLREAARLSDLWQQKGALQPANAMLASGHDDVWVYRFDWDEQARVPLIRPDLLLGAAHVLELAFVFRDMAGEFDPFRCFSAANLPGRIEVSEAMAGYWIQFARNGQPGAGPGGALPLWKRWSRDARGQRLMVFDTRADGGTRMAPQPAVTHDDATAPAAQLAPALPQWP</sequence>
<feature type="region of interest" description="Disordered" evidence="7">
    <location>
        <begin position="1318"/>
        <end position="1348"/>
    </location>
</feature>
<evidence type="ECO:0000256" key="3">
    <source>
        <dbReference type="ARBA" id="ARBA00022692"/>
    </source>
</evidence>
<dbReference type="InterPro" id="IPR029058">
    <property type="entry name" value="AB_hydrolase_fold"/>
</dbReference>
<keyword evidence="4" id="KW-0378">Hydrolase</keyword>
<dbReference type="GO" id="GO:0016020">
    <property type="term" value="C:membrane"/>
    <property type="evidence" value="ECO:0007669"/>
    <property type="project" value="UniProtKB-SubCell"/>
</dbReference>
<feature type="transmembrane region" description="Helical" evidence="8">
    <location>
        <begin position="271"/>
        <end position="292"/>
    </location>
</feature>
<keyword evidence="6 8" id="KW-0472">Membrane</keyword>
<dbReference type="SUPFAM" id="SSF53474">
    <property type="entry name" value="alpha/beta-Hydrolases"/>
    <property type="match status" value="1"/>
</dbReference>
<dbReference type="SUPFAM" id="SSF82866">
    <property type="entry name" value="Multidrug efflux transporter AcrB transmembrane domain"/>
    <property type="match status" value="2"/>
</dbReference>
<dbReference type="InterPro" id="IPR004869">
    <property type="entry name" value="MMPL_dom"/>
</dbReference>
<feature type="transmembrane region" description="Helical" evidence="8">
    <location>
        <begin position="431"/>
        <end position="450"/>
    </location>
</feature>
<feature type="transmembrane region" description="Helical" evidence="8">
    <location>
        <begin position="634"/>
        <end position="650"/>
    </location>
</feature>
<feature type="transmembrane region" description="Helical" evidence="8">
    <location>
        <begin position="727"/>
        <end position="748"/>
    </location>
</feature>
<protein>
    <submittedName>
        <fullName evidence="11">Carboxylesterase family protein</fullName>
    </submittedName>
</protein>
<dbReference type="PROSITE" id="PS00122">
    <property type="entry name" value="CARBOXYLESTERASE_B_1"/>
    <property type="match status" value="1"/>
</dbReference>
<dbReference type="InterPro" id="IPR050309">
    <property type="entry name" value="Type-B_Carboxylest/Lipase"/>
</dbReference>
<keyword evidence="3 8" id="KW-0812">Transmembrane</keyword>
<evidence type="ECO:0000256" key="1">
    <source>
        <dbReference type="ARBA" id="ARBA00004141"/>
    </source>
</evidence>